<dbReference type="AlphaFoldDB" id="A0A1D7VZT3"/>
<evidence type="ECO:0000313" key="2">
    <source>
        <dbReference type="Proteomes" id="UP000094793"/>
    </source>
</evidence>
<name>A0A1D7VZT3_BREAU</name>
<gene>
    <name evidence="1" type="ORF">BLSMQ_0518</name>
</gene>
<proteinExistence type="predicted"/>
<evidence type="ECO:0000313" key="1">
    <source>
        <dbReference type="EMBL" id="AOP52232.1"/>
    </source>
</evidence>
<sequence length="63" mass="6587">MFEKQSLLSPCLLGSDTSTVSTTPLSLHLQTIWPIAVADFTVKGGGGTEVDDRSGNVVSHVGE</sequence>
<accession>A0A1D7VZT3</accession>
<reference evidence="2" key="1">
    <citation type="submission" date="2016-09" db="EMBL/GenBank/DDBJ databases">
        <title>Complete Genome Sequence of Brevibacterium linens SMQ-1335.</title>
        <authorList>
            <person name="de Melo A.G."/>
            <person name="Labrie S.J."/>
            <person name="Dumaresq J."/>
            <person name="Roberts R.J."/>
            <person name="Tremblay D.M."/>
            <person name="Moineau S."/>
        </authorList>
    </citation>
    <scope>NUCLEOTIDE SEQUENCE [LARGE SCALE GENOMIC DNA]</scope>
    <source>
        <strain evidence="2">SMQ-1335</strain>
    </source>
</reference>
<protein>
    <submittedName>
        <fullName evidence="1">Uncharacterized protein</fullName>
    </submittedName>
</protein>
<dbReference type="EMBL" id="CP017150">
    <property type="protein sequence ID" value="AOP52232.1"/>
    <property type="molecule type" value="Genomic_DNA"/>
</dbReference>
<dbReference type="Proteomes" id="UP000094793">
    <property type="component" value="Chromosome"/>
</dbReference>
<organism evidence="1 2">
    <name type="scientific">Brevibacterium aurantiacum</name>
    <dbReference type="NCBI Taxonomy" id="273384"/>
    <lineage>
        <taxon>Bacteria</taxon>
        <taxon>Bacillati</taxon>
        <taxon>Actinomycetota</taxon>
        <taxon>Actinomycetes</taxon>
        <taxon>Micrococcales</taxon>
        <taxon>Brevibacteriaceae</taxon>
        <taxon>Brevibacterium</taxon>
    </lineage>
</organism>
<dbReference type="KEGG" id="blin:BLSMQ_0518"/>